<proteinExistence type="predicted"/>
<name>A0ABX1XVP8_9BACL</name>
<dbReference type="RefSeq" id="WP_171643915.1">
    <property type="nucleotide sequence ID" value="NZ_WHOA01000097.1"/>
</dbReference>
<evidence type="ECO:0000313" key="2">
    <source>
        <dbReference type="Proteomes" id="UP000616779"/>
    </source>
</evidence>
<protein>
    <submittedName>
        <fullName evidence="1">Uncharacterized protein</fullName>
    </submittedName>
</protein>
<dbReference type="EMBL" id="WHOA01000097">
    <property type="protein sequence ID" value="NOU72627.1"/>
    <property type="molecule type" value="Genomic_DNA"/>
</dbReference>
<comment type="caution">
    <text evidence="1">The sequence shown here is derived from an EMBL/GenBank/DDBJ whole genome shotgun (WGS) entry which is preliminary data.</text>
</comment>
<dbReference type="InterPro" id="IPR034660">
    <property type="entry name" value="DinB/YfiT-like"/>
</dbReference>
<gene>
    <name evidence="1" type="ORF">GC098_14515</name>
</gene>
<dbReference type="Gene3D" id="3.40.50.720">
    <property type="entry name" value="NAD(P)-binding Rossmann-like Domain"/>
    <property type="match status" value="1"/>
</dbReference>
<sequence>MKFRFTVAISGTASDFASFDAGSGVRTAIEIVCHISQLLQNCCSAIAGSPRVRLESKGWYEEAERFYKIVEQLDQAILQFIPEQSIVEKLVQGPLADATSHIGQLTLLRRLAGSPVAYRKKYVNFVIRQLGAGGNGGYFFRNLVHQQQQQQVSSYKASNSYYQVDTVFDLLIADGDEVEKKNIRNQLFSDDDVKVKKSIALADRYGGK</sequence>
<reference evidence="1 2" key="1">
    <citation type="submission" date="2019-10" db="EMBL/GenBank/DDBJ databases">
        <title>Description of Paenibacillus terrestris sp. nov.</title>
        <authorList>
            <person name="Carlier A."/>
            <person name="Qi S."/>
        </authorList>
    </citation>
    <scope>NUCLEOTIDE SEQUENCE [LARGE SCALE GENOMIC DNA]</scope>
    <source>
        <strain evidence="1 2">LMG 31458</strain>
    </source>
</reference>
<accession>A0ABX1XVP8</accession>
<organism evidence="1 2">
    <name type="scientific">Paenibacillus phytorum</name>
    <dbReference type="NCBI Taxonomy" id="2654977"/>
    <lineage>
        <taxon>Bacteria</taxon>
        <taxon>Bacillati</taxon>
        <taxon>Bacillota</taxon>
        <taxon>Bacilli</taxon>
        <taxon>Bacillales</taxon>
        <taxon>Paenibacillaceae</taxon>
        <taxon>Paenibacillus</taxon>
    </lineage>
</organism>
<dbReference type="SUPFAM" id="SSF109854">
    <property type="entry name" value="DinB/YfiT-like putative metalloenzymes"/>
    <property type="match status" value="1"/>
</dbReference>
<dbReference type="Proteomes" id="UP000616779">
    <property type="component" value="Unassembled WGS sequence"/>
</dbReference>
<keyword evidence="2" id="KW-1185">Reference proteome</keyword>
<evidence type="ECO:0000313" key="1">
    <source>
        <dbReference type="EMBL" id="NOU72627.1"/>
    </source>
</evidence>